<protein>
    <submittedName>
        <fullName evidence="1">Uncharacterized protein</fullName>
    </submittedName>
</protein>
<evidence type="ECO:0000313" key="1">
    <source>
        <dbReference type="EMBL" id="KAJ1169769.1"/>
    </source>
</evidence>
<accession>A0AAV7T065</accession>
<evidence type="ECO:0000313" key="2">
    <source>
        <dbReference type="Proteomes" id="UP001066276"/>
    </source>
</evidence>
<sequence>MKISCIKVRNTERELVQTELEPIPDNNNETSAQWEGRGLLAGAPWVLNVCSRAKEEEAATSRGNCGERSHKSRCLPLYFHATLSAGKQPGRQKKRELGSPRLFFEQQQPCTKELQSNDTGLRAH</sequence>
<gene>
    <name evidence="1" type="ORF">NDU88_001660</name>
</gene>
<name>A0AAV7T065_PLEWA</name>
<organism evidence="1 2">
    <name type="scientific">Pleurodeles waltl</name>
    <name type="common">Iberian ribbed newt</name>
    <dbReference type="NCBI Taxonomy" id="8319"/>
    <lineage>
        <taxon>Eukaryota</taxon>
        <taxon>Metazoa</taxon>
        <taxon>Chordata</taxon>
        <taxon>Craniata</taxon>
        <taxon>Vertebrata</taxon>
        <taxon>Euteleostomi</taxon>
        <taxon>Amphibia</taxon>
        <taxon>Batrachia</taxon>
        <taxon>Caudata</taxon>
        <taxon>Salamandroidea</taxon>
        <taxon>Salamandridae</taxon>
        <taxon>Pleurodelinae</taxon>
        <taxon>Pleurodeles</taxon>
    </lineage>
</organism>
<keyword evidence="2" id="KW-1185">Reference proteome</keyword>
<dbReference type="Proteomes" id="UP001066276">
    <property type="component" value="Chromosome 4_1"/>
</dbReference>
<proteinExistence type="predicted"/>
<dbReference type="AlphaFoldDB" id="A0AAV7T065"/>
<comment type="caution">
    <text evidence="1">The sequence shown here is derived from an EMBL/GenBank/DDBJ whole genome shotgun (WGS) entry which is preliminary data.</text>
</comment>
<dbReference type="EMBL" id="JANPWB010000007">
    <property type="protein sequence ID" value="KAJ1169769.1"/>
    <property type="molecule type" value="Genomic_DNA"/>
</dbReference>
<reference evidence="1" key="1">
    <citation type="journal article" date="2022" name="bioRxiv">
        <title>Sequencing and chromosome-scale assembly of the giantPleurodeles waltlgenome.</title>
        <authorList>
            <person name="Brown T."/>
            <person name="Elewa A."/>
            <person name="Iarovenko S."/>
            <person name="Subramanian E."/>
            <person name="Araus A.J."/>
            <person name="Petzold A."/>
            <person name="Susuki M."/>
            <person name="Suzuki K.-i.T."/>
            <person name="Hayashi T."/>
            <person name="Toyoda A."/>
            <person name="Oliveira C."/>
            <person name="Osipova E."/>
            <person name="Leigh N.D."/>
            <person name="Simon A."/>
            <person name="Yun M.H."/>
        </authorList>
    </citation>
    <scope>NUCLEOTIDE SEQUENCE</scope>
    <source>
        <strain evidence="1">20211129_DDA</strain>
        <tissue evidence="1">Liver</tissue>
    </source>
</reference>